<dbReference type="PIRSF" id="PIRSF005901">
    <property type="entry name" value="EF-P"/>
    <property type="match status" value="1"/>
</dbReference>
<keyword evidence="4 7" id="KW-0963">Cytoplasm</keyword>
<dbReference type="FunFam" id="2.30.30.30:FF:000003">
    <property type="entry name" value="Elongation factor P"/>
    <property type="match status" value="1"/>
</dbReference>
<keyword evidence="5 7" id="KW-0251">Elongation factor</keyword>
<evidence type="ECO:0000256" key="5">
    <source>
        <dbReference type="ARBA" id="ARBA00022768"/>
    </source>
</evidence>
<dbReference type="UniPathway" id="UPA00345"/>
<dbReference type="SUPFAM" id="SSF50104">
    <property type="entry name" value="Translation proteins SH3-like domain"/>
    <property type="match status" value="1"/>
</dbReference>
<dbReference type="InterPro" id="IPR011768">
    <property type="entry name" value="Transl_elongation_fac_P"/>
</dbReference>
<comment type="subcellular location">
    <subcellularLocation>
        <location evidence="1 7">Cytoplasm</location>
    </subcellularLocation>
</comment>
<accession>A0A6M1LG47</accession>
<dbReference type="InterPro" id="IPR001059">
    <property type="entry name" value="Transl_elong_P/YeiP_cen"/>
</dbReference>
<dbReference type="Pfam" id="PF08207">
    <property type="entry name" value="EFP_N"/>
    <property type="match status" value="1"/>
</dbReference>
<reference evidence="12 13" key="2">
    <citation type="submission" date="2020-03" db="EMBL/GenBank/DDBJ databases">
        <title>Roseomonas stagni sp. nov., isolated from pond water in Japan.</title>
        <authorList>
            <person name="Furuhata K."/>
            <person name="Miyamoto H."/>
            <person name="Goto K."/>
        </authorList>
    </citation>
    <scope>NUCLEOTIDE SEQUENCE [LARGE SCALE GENOMIC DNA]</scope>
    <source>
        <strain evidence="12 13">PeD5</strain>
    </source>
</reference>
<dbReference type="InterPro" id="IPR014722">
    <property type="entry name" value="Rib_uL2_dom2"/>
</dbReference>
<dbReference type="RefSeq" id="WP_164693118.1">
    <property type="nucleotide sequence ID" value="NZ_JAAIKB010000001.1"/>
</dbReference>
<evidence type="ECO:0000313" key="12">
    <source>
        <dbReference type="EMBL" id="NGM19285.1"/>
    </source>
</evidence>
<dbReference type="GO" id="GO:0003746">
    <property type="term" value="F:translation elongation factor activity"/>
    <property type="evidence" value="ECO:0007669"/>
    <property type="project" value="UniProtKB-UniRule"/>
</dbReference>
<dbReference type="Pfam" id="PF09285">
    <property type="entry name" value="Elong-fact-P_C"/>
    <property type="match status" value="1"/>
</dbReference>
<dbReference type="Gene3D" id="2.30.30.30">
    <property type="match status" value="1"/>
</dbReference>
<dbReference type="CDD" id="cd05794">
    <property type="entry name" value="S1_EF-P_repeat_2"/>
    <property type="match status" value="1"/>
</dbReference>
<dbReference type="PANTHER" id="PTHR30053:SF14">
    <property type="entry name" value="TRANSLATION ELONGATION FACTOR KOW-LIKE DOMAIN-CONTAINING PROTEIN"/>
    <property type="match status" value="1"/>
</dbReference>
<dbReference type="PANTHER" id="PTHR30053">
    <property type="entry name" value="ELONGATION FACTOR P"/>
    <property type="match status" value="1"/>
</dbReference>
<dbReference type="GO" id="GO:0043043">
    <property type="term" value="P:peptide biosynthetic process"/>
    <property type="evidence" value="ECO:0007669"/>
    <property type="project" value="InterPro"/>
</dbReference>
<dbReference type="InterPro" id="IPR008991">
    <property type="entry name" value="Translation_prot_SH3-like_sf"/>
</dbReference>
<dbReference type="GO" id="GO:0005829">
    <property type="term" value="C:cytosol"/>
    <property type="evidence" value="ECO:0007669"/>
    <property type="project" value="UniProtKB-ARBA"/>
</dbReference>
<keyword evidence="6 7" id="KW-0648">Protein biosynthesis</keyword>
<dbReference type="NCBIfam" id="TIGR00038">
    <property type="entry name" value="efp"/>
    <property type="match status" value="1"/>
</dbReference>
<organism evidence="12 13">
    <name type="scientific">Falsiroseomonas algicola</name>
    <dbReference type="NCBI Taxonomy" id="2716930"/>
    <lineage>
        <taxon>Bacteria</taxon>
        <taxon>Pseudomonadati</taxon>
        <taxon>Pseudomonadota</taxon>
        <taxon>Alphaproteobacteria</taxon>
        <taxon>Acetobacterales</taxon>
        <taxon>Roseomonadaceae</taxon>
        <taxon>Falsiroseomonas</taxon>
    </lineage>
</organism>
<dbReference type="AlphaFoldDB" id="A0A6M1LG47"/>
<feature type="domain" description="Elongation factor P C-terminal" evidence="10">
    <location>
        <begin position="131"/>
        <end position="186"/>
    </location>
</feature>
<gene>
    <name evidence="7 12" type="primary">efp</name>
    <name evidence="12" type="ORF">G3576_04610</name>
</gene>
<dbReference type="Proteomes" id="UP000475385">
    <property type="component" value="Unassembled WGS sequence"/>
</dbReference>
<comment type="function">
    <text evidence="7">Involved in peptide bond synthesis. Stimulates efficient translation and peptide-bond synthesis on native or reconstituted 70S ribosomes in vitro. Probably functions indirectly by altering the affinity of the ribosome for aminoacyl-tRNA, thus increasing their reactivity as acceptors for peptidyl transferase.</text>
</comment>
<dbReference type="PROSITE" id="PS01275">
    <property type="entry name" value="EFP"/>
    <property type="match status" value="1"/>
</dbReference>
<dbReference type="Gene3D" id="2.40.50.140">
    <property type="entry name" value="Nucleic acid-binding proteins"/>
    <property type="match status" value="2"/>
</dbReference>
<evidence type="ECO:0000259" key="11">
    <source>
        <dbReference type="SMART" id="SM01185"/>
    </source>
</evidence>
<reference evidence="12 13" key="1">
    <citation type="submission" date="2020-02" db="EMBL/GenBank/DDBJ databases">
        <authorList>
            <person name="Kim H.M."/>
            <person name="Jeon C.O."/>
        </authorList>
    </citation>
    <scope>NUCLEOTIDE SEQUENCE [LARGE SCALE GENOMIC DNA]</scope>
    <source>
        <strain evidence="12 13">PeD5</strain>
    </source>
</reference>
<proteinExistence type="inferred from homology"/>
<comment type="similarity">
    <text evidence="3 7 9">Belongs to the elongation factor P family.</text>
</comment>
<dbReference type="InterPro" id="IPR013852">
    <property type="entry name" value="Transl_elong_P/YeiP_CS"/>
</dbReference>
<keyword evidence="13" id="KW-1185">Reference proteome</keyword>
<feature type="domain" description="Translation elongation factor P/YeiP central" evidence="11">
    <location>
        <begin position="69"/>
        <end position="123"/>
    </location>
</feature>
<dbReference type="HAMAP" id="MF_00141">
    <property type="entry name" value="EF_P"/>
    <property type="match status" value="1"/>
</dbReference>
<sequence>MAKMQANQMRAGMVIEFEGQRYTILKQNIMIPGKGAAVIQVEMRNVRSGAKKDQRWRTADTVERLTTEDKEFTFSYAEGEMLVLMDPESYEQTQVPKEILGDRLPFLVENMTVNVRLIEGEPVSMDLPEQVVLEVVEADPVVKGQTAASSYKPAVLSNGVKTMVPPFITVGEKIVVKTEDGSYYERAKG</sequence>
<evidence type="ECO:0000256" key="4">
    <source>
        <dbReference type="ARBA" id="ARBA00022490"/>
    </source>
</evidence>
<evidence type="ECO:0000256" key="6">
    <source>
        <dbReference type="ARBA" id="ARBA00022917"/>
    </source>
</evidence>
<dbReference type="SUPFAM" id="SSF50249">
    <property type="entry name" value="Nucleic acid-binding proteins"/>
    <property type="match status" value="2"/>
</dbReference>
<evidence type="ECO:0000256" key="2">
    <source>
        <dbReference type="ARBA" id="ARBA00004815"/>
    </source>
</evidence>
<name>A0A6M1LG47_9PROT</name>
<dbReference type="InterPro" id="IPR013185">
    <property type="entry name" value="Transl_elong_KOW-like"/>
</dbReference>
<evidence type="ECO:0000256" key="8">
    <source>
        <dbReference type="NCBIfam" id="TIGR00038"/>
    </source>
</evidence>
<dbReference type="InterPro" id="IPR015365">
    <property type="entry name" value="Elong-fact-P_C"/>
</dbReference>
<dbReference type="EMBL" id="JAAIKB010000001">
    <property type="protein sequence ID" value="NGM19285.1"/>
    <property type="molecule type" value="Genomic_DNA"/>
</dbReference>
<comment type="caution">
    <text evidence="12">The sequence shown here is derived from an EMBL/GenBank/DDBJ whole genome shotgun (WGS) entry which is preliminary data.</text>
</comment>
<protein>
    <recommendedName>
        <fullName evidence="7 8">Elongation factor P</fullName>
        <shortName evidence="7">EF-P</shortName>
    </recommendedName>
</protein>
<dbReference type="SMART" id="SM01185">
    <property type="entry name" value="EFP"/>
    <property type="match status" value="1"/>
</dbReference>
<dbReference type="InterPro" id="IPR020599">
    <property type="entry name" value="Transl_elong_fac_P/YeiP"/>
</dbReference>
<dbReference type="InterPro" id="IPR012340">
    <property type="entry name" value="NA-bd_OB-fold"/>
</dbReference>
<dbReference type="FunFam" id="2.40.50.140:FF:000009">
    <property type="entry name" value="Elongation factor P"/>
    <property type="match status" value="1"/>
</dbReference>
<evidence type="ECO:0000256" key="3">
    <source>
        <dbReference type="ARBA" id="ARBA00009479"/>
    </source>
</evidence>
<evidence type="ECO:0000256" key="7">
    <source>
        <dbReference type="HAMAP-Rule" id="MF_00141"/>
    </source>
</evidence>
<evidence type="ECO:0000256" key="1">
    <source>
        <dbReference type="ARBA" id="ARBA00004496"/>
    </source>
</evidence>
<dbReference type="NCBIfam" id="NF001810">
    <property type="entry name" value="PRK00529.1"/>
    <property type="match status" value="1"/>
</dbReference>
<evidence type="ECO:0000313" key="13">
    <source>
        <dbReference type="Proteomes" id="UP000475385"/>
    </source>
</evidence>
<dbReference type="FunFam" id="2.40.50.140:FF:000004">
    <property type="entry name" value="Elongation factor P"/>
    <property type="match status" value="1"/>
</dbReference>
<evidence type="ECO:0000256" key="9">
    <source>
        <dbReference type="RuleBase" id="RU004389"/>
    </source>
</evidence>
<dbReference type="Pfam" id="PF01132">
    <property type="entry name" value="EFP"/>
    <property type="match status" value="1"/>
</dbReference>
<dbReference type="CDD" id="cd04470">
    <property type="entry name" value="S1_EF-P_repeat_1"/>
    <property type="match status" value="1"/>
</dbReference>
<dbReference type="SMART" id="SM00841">
    <property type="entry name" value="Elong-fact-P_C"/>
    <property type="match status" value="1"/>
</dbReference>
<evidence type="ECO:0000259" key="10">
    <source>
        <dbReference type="SMART" id="SM00841"/>
    </source>
</evidence>
<comment type="pathway">
    <text evidence="2 7">Protein biosynthesis; polypeptide chain elongation.</text>
</comment>